<accession>A0A4R8IYK2</accession>
<evidence type="ECO:0008006" key="8">
    <source>
        <dbReference type="Google" id="ProtNLM"/>
    </source>
</evidence>
<dbReference type="EMBL" id="SOQX01000002">
    <property type="protein sequence ID" value="TDY02919.1"/>
    <property type="molecule type" value="Genomic_DNA"/>
</dbReference>
<keyword evidence="2" id="KW-0813">Transport</keyword>
<comment type="subunit">
    <text evidence="1">Monomer.</text>
</comment>
<evidence type="ECO:0000256" key="5">
    <source>
        <dbReference type="SAM" id="SignalP"/>
    </source>
</evidence>
<keyword evidence="7" id="KW-1185">Reference proteome</keyword>
<dbReference type="Pfam" id="PF19574">
    <property type="entry name" value="LolA_3"/>
    <property type="match status" value="1"/>
</dbReference>
<dbReference type="SUPFAM" id="SSF89392">
    <property type="entry name" value="Prokaryotic lipoproteins and lipoprotein localization factors"/>
    <property type="match status" value="1"/>
</dbReference>
<dbReference type="OrthoDB" id="5795106at2"/>
<feature type="signal peptide" evidence="5">
    <location>
        <begin position="1"/>
        <end position="19"/>
    </location>
</feature>
<dbReference type="Gene3D" id="2.50.20.10">
    <property type="entry name" value="Lipoprotein localisation LolA/LolB/LppX"/>
    <property type="match status" value="1"/>
</dbReference>
<reference evidence="6 7" key="1">
    <citation type="submission" date="2019-03" db="EMBL/GenBank/DDBJ databases">
        <title>Genomic Encyclopedia of Type Strains, Phase IV (KMG-IV): sequencing the most valuable type-strain genomes for metagenomic binning, comparative biology and taxonomic classification.</title>
        <authorList>
            <person name="Goeker M."/>
        </authorList>
    </citation>
    <scope>NUCLEOTIDE SEQUENCE [LARGE SCALE GENOMIC DNA]</scope>
    <source>
        <strain evidence="6 7">DSM 16326</strain>
    </source>
</reference>
<keyword evidence="4" id="KW-0653">Protein transport</keyword>
<evidence type="ECO:0000313" key="6">
    <source>
        <dbReference type="EMBL" id="TDY02919.1"/>
    </source>
</evidence>
<dbReference type="AlphaFoldDB" id="A0A4R8IYK2"/>
<organism evidence="6 7">
    <name type="scientific">Thiohalophilus thiocyanatoxydans</name>
    <dbReference type="NCBI Taxonomy" id="381308"/>
    <lineage>
        <taxon>Bacteria</taxon>
        <taxon>Pseudomonadati</taxon>
        <taxon>Pseudomonadota</taxon>
        <taxon>Gammaproteobacteria</taxon>
        <taxon>Thiohalomonadales</taxon>
        <taxon>Thiohalophilaceae</taxon>
        <taxon>Thiohalophilus</taxon>
    </lineage>
</organism>
<protein>
    <recommendedName>
        <fullName evidence="8">Outer membrane lipoprotein-sorting protein</fullName>
    </recommendedName>
</protein>
<evidence type="ECO:0000256" key="4">
    <source>
        <dbReference type="ARBA" id="ARBA00022927"/>
    </source>
</evidence>
<dbReference type="RefSeq" id="WP_134082192.1">
    <property type="nucleotide sequence ID" value="NZ_SOQX01000002.1"/>
</dbReference>
<evidence type="ECO:0000313" key="7">
    <source>
        <dbReference type="Proteomes" id="UP000294914"/>
    </source>
</evidence>
<name>A0A4R8IYK2_9GAMM</name>
<dbReference type="PROSITE" id="PS51257">
    <property type="entry name" value="PROKAR_LIPOPROTEIN"/>
    <property type="match status" value="1"/>
</dbReference>
<evidence type="ECO:0000256" key="1">
    <source>
        <dbReference type="ARBA" id="ARBA00011245"/>
    </source>
</evidence>
<feature type="chain" id="PRO_5020345829" description="Outer membrane lipoprotein-sorting protein" evidence="5">
    <location>
        <begin position="20"/>
        <end position="188"/>
    </location>
</feature>
<dbReference type="InterPro" id="IPR029046">
    <property type="entry name" value="LolA/LolB/LppX"/>
</dbReference>
<dbReference type="InterPro" id="IPR004564">
    <property type="entry name" value="OM_lipoprot_carrier_LolA-like"/>
</dbReference>
<proteinExistence type="predicted"/>
<dbReference type="GO" id="GO:0015031">
    <property type="term" value="P:protein transport"/>
    <property type="evidence" value="ECO:0007669"/>
    <property type="project" value="UniProtKB-KW"/>
</dbReference>
<keyword evidence="3 5" id="KW-0732">Signal</keyword>
<dbReference type="Proteomes" id="UP000294914">
    <property type="component" value="Unassembled WGS sequence"/>
</dbReference>
<gene>
    <name evidence="6" type="ORF">EDC23_1303</name>
</gene>
<comment type="caution">
    <text evidence="6">The sequence shown here is derived from an EMBL/GenBank/DDBJ whole genome shotgun (WGS) entry which is preliminary data.</text>
</comment>
<evidence type="ECO:0000256" key="2">
    <source>
        <dbReference type="ARBA" id="ARBA00022448"/>
    </source>
</evidence>
<evidence type="ECO:0000256" key="3">
    <source>
        <dbReference type="ARBA" id="ARBA00022729"/>
    </source>
</evidence>
<sequence>MSRLWFLILIASFSCLAQADFLDRRLGEISAQTEMTAEFTDIWRAEYLDEDVVSHGKLYFKSPDLLIKEVISPEPATYTVSGESVKVEQGETVKHIQLSDHPELGMGIYALRMLLQGNRKGLDRMFLYQFRHSDNSFESWVIELFPKSTYSKEKVRKIEVAGEKGELREVKVIYTSADVYITRIKANE</sequence>